<dbReference type="Proteomes" id="UP000780801">
    <property type="component" value="Unassembled WGS sequence"/>
</dbReference>
<evidence type="ECO:0000313" key="2">
    <source>
        <dbReference type="EMBL" id="KAF9578373.1"/>
    </source>
</evidence>
<organism evidence="2 3">
    <name type="scientific">Lunasporangiospora selenospora</name>
    <dbReference type="NCBI Taxonomy" id="979761"/>
    <lineage>
        <taxon>Eukaryota</taxon>
        <taxon>Fungi</taxon>
        <taxon>Fungi incertae sedis</taxon>
        <taxon>Mucoromycota</taxon>
        <taxon>Mortierellomycotina</taxon>
        <taxon>Mortierellomycetes</taxon>
        <taxon>Mortierellales</taxon>
        <taxon>Mortierellaceae</taxon>
        <taxon>Lunasporangiospora</taxon>
    </lineage>
</organism>
<keyword evidence="1" id="KW-0732">Signal</keyword>
<sequence length="191" mass="20096">MHFTIATVASALLALASVATAQDANCSAIIGDYSQTLAGQYKKCYTDVVYNDALVKQGAAPDYKELITSVCSQPACSRSTLTSATTKYIAACNASMDAEVASSSGNILHIGQNALHIFFSEPIRTAFCAEDPNAVIPTPAPVPPVPQYCLSSSISSPSLRYVSNLALFLTTGNVRSTMPAFFEGNGLDPKE</sequence>
<name>A0A9P6FMH5_9FUNG</name>
<evidence type="ECO:0000313" key="3">
    <source>
        <dbReference type="Proteomes" id="UP000780801"/>
    </source>
</evidence>
<reference evidence="2" key="1">
    <citation type="journal article" date="2020" name="Fungal Divers.">
        <title>Resolving the Mortierellaceae phylogeny through synthesis of multi-gene phylogenetics and phylogenomics.</title>
        <authorList>
            <person name="Vandepol N."/>
            <person name="Liber J."/>
            <person name="Desiro A."/>
            <person name="Na H."/>
            <person name="Kennedy M."/>
            <person name="Barry K."/>
            <person name="Grigoriev I.V."/>
            <person name="Miller A.N."/>
            <person name="O'Donnell K."/>
            <person name="Stajich J.E."/>
            <person name="Bonito G."/>
        </authorList>
    </citation>
    <scope>NUCLEOTIDE SEQUENCE</scope>
    <source>
        <strain evidence="2">KOD1015</strain>
    </source>
</reference>
<protein>
    <submittedName>
        <fullName evidence="2">Uncharacterized protein</fullName>
    </submittedName>
</protein>
<feature type="signal peptide" evidence="1">
    <location>
        <begin position="1"/>
        <end position="21"/>
    </location>
</feature>
<dbReference type="OrthoDB" id="2437006at2759"/>
<gene>
    <name evidence="2" type="ORF">BGW38_005858</name>
</gene>
<evidence type="ECO:0000256" key="1">
    <source>
        <dbReference type="SAM" id="SignalP"/>
    </source>
</evidence>
<dbReference type="AlphaFoldDB" id="A0A9P6FMH5"/>
<proteinExistence type="predicted"/>
<feature type="chain" id="PRO_5040190550" evidence="1">
    <location>
        <begin position="22"/>
        <end position="191"/>
    </location>
</feature>
<dbReference type="EMBL" id="JAABOA010003719">
    <property type="protein sequence ID" value="KAF9578373.1"/>
    <property type="molecule type" value="Genomic_DNA"/>
</dbReference>
<feature type="non-terminal residue" evidence="2">
    <location>
        <position position="191"/>
    </location>
</feature>
<keyword evidence="3" id="KW-1185">Reference proteome</keyword>
<accession>A0A9P6FMH5</accession>
<comment type="caution">
    <text evidence="2">The sequence shown here is derived from an EMBL/GenBank/DDBJ whole genome shotgun (WGS) entry which is preliminary data.</text>
</comment>